<gene>
    <name evidence="2" type="ORF">CHH67_11150</name>
</gene>
<sequence>MIKKWGMKMEQRTALDMEKIARFISRLNVEAKHHVGYVGTQKDEIEASIREEFVQDGNADQLITVAYENDDIIGVLGLNADDESNVAEIWGPYVDGEEEAYLRVAPRLWEEGVRKLAGNVKAFHGFYNRENKNAQKLMASLGAEKRNAHMILKRSRPDRPYPSDGSVSAFRTEYMRDFVQLHDAVFPNTYYSGAEIISRLNENNKLFIYRKDDKLGGYCYVEGNPEHQEGSVEYIAVSDSFRAQGIGKSLLHAGLNHLFMELNTAEISICVELGNERAIGLYQAAGFEEEHVLYLYHVK</sequence>
<name>A0A268EV10_9BACL</name>
<dbReference type="Pfam" id="PF00583">
    <property type="entry name" value="Acetyltransf_1"/>
    <property type="match status" value="1"/>
</dbReference>
<dbReference type="AlphaFoldDB" id="A0A268EV10"/>
<evidence type="ECO:0000259" key="1">
    <source>
        <dbReference type="PROSITE" id="PS51186"/>
    </source>
</evidence>
<comment type="caution">
    <text evidence="2">The sequence shown here is derived from an EMBL/GenBank/DDBJ whole genome shotgun (WGS) entry which is preliminary data.</text>
</comment>
<dbReference type="CDD" id="cd04301">
    <property type="entry name" value="NAT_SF"/>
    <property type="match status" value="1"/>
</dbReference>
<dbReference type="Proteomes" id="UP000215596">
    <property type="component" value="Unassembled WGS sequence"/>
</dbReference>
<evidence type="ECO:0000313" key="2">
    <source>
        <dbReference type="EMBL" id="PAD76924.1"/>
    </source>
</evidence>
<proteinExistence type="predicted"/>
<dbReference type="Gene3D" id="3.40.630.30">
    <property type="match status" value="2"/>
</dbReference>
<dbReference type="InterPro" id="IPR016181">
    <property type="entry name" value="Acyl_CoA_acyltransferase"/>
</dbReference>
<accession>A0A268EV10</accession>
<evidence type="ECO:0000313" key="3">
    <source>
        <dbReference type="Proteomes" id="UP000215596"/>
    </source>
</evidence>
<dbReference type="GO" id="GO:0016747">
    <property type="term" value="F:acyltransferase activity, transferring groups other than amino-acyl groups"/>
    <property type="evidence" value="ECO:0007669"/>
    <property type="project" value="InterPro"/>
</dbReference>
<feature type="domain" description="N-acetyltransferase" evidence="1">
    <location>
        <begin position="165"/>
        <end position="299"/>
    </location>
</feature>
<dbReference type="InterPro" id="IPR000182">
    <property type="entry name" value="GNAT_dom"/>
</dbReference>
<dbReference type="PROSITE" id="PS51186">
    <property type="entry name" value="GNAT"/>
    <property type="match status" value="1"/>
</dbReference>
<dbReference type="SUPFAM" id="SSF55729">
    <property type="entry name" value="Acyl-CoA N-acyltransferases (Nat)"/>
    <property type="match status" value="2"/>
</dbReference>
<protein>
    <recommendedName>
        <fullName evidence="1">N-acetyltransferase domain-containing protein</fullName>
    </recommendedName>
</protein>
<reference evidence="2 3" key="1">
    <citation type="submission" date="2017-07" db="EMBL/GenBank/DDBJ databases">
        <title>Isolation and whole genome analysis of endospore-forming bacteria from heroin.</title>
        <authorList>
            <person name="Kalinowski J."/>
            <person name="Ahrens B."/>
            <person name="Al-Dilaimi A."/>
            <person name="Winkler A."/>
            <person name="Wibberg D."/>
            <person name="Schleenbecker U."/>
            <person name="Ruckert C."/>
            <person name="Wolfel R."/>
            <person name="Grass G."/>
        </authorList>
    </citation>
    <scope>NUCLEOTIDE SEQUENCE [LARGE SCALE GENOMIC DNA]</scope>
    <source>
        <strain evidence="2 3">7537-G1</strain>
    </source>
</reference>
<dbReference type="OrthoDB" id="87299at2"/>
<dbReference type="RefSeq" id="WP_095265263.1">
    <property type="nucleotide sequence ID" value="NZ_NPBY01000033.1"/>
</dbReference>
<organism evidence="2 3">
    <name type="scientific">Paenibacillus campinasensis</name>
    <dbReference type="NCBI Taxonomy" id="66347"/>
    <lineage>
        <taxon>Bacteria</taxon>
        <taxon>Bacillati</taxon>
        <taxon>Bacillota</taxon>
        <taxon>Bacilli</taxon>
        <taxon>Bacillales</taxon>
        <taxon>Paenibacillaceae</taxon>
        <taxon>Paenibacillus</taxon>
    </lineage>
</organism>
<dbReference type="EMBL" id="NPBY01000033">
    <property type="protein sequence ID" value="PAD76924.1"/>
    <property type="molecule type" value="Genomic_DNA"/>
</dbReference>